<feature type="region of interest" description="Disordered" evidence="1">
    <location>
        <begin position="1025"/>
        <end position="1048"/>
    </location>
</feature>
<feature type="compositionally biased region" description="Polar residues" evidence="1">
    <location>
        <begin position="298"/>
        <end position="311"/>
    </location>
</feature>
<evidence type="ECO:0000256" key="2">
    <source>
        <dbReference type="SAM" id="SignalP"/>
    </source>
</evidence>
<feature type="domain" description="Transcription regulator Rua1 C-terminal" evidence="3">
    <location>
        <begin position="914"/>
        <end position="1013"/>
    </location>
</feature>
<sequence length="1072" mass="118400">MLHTFLTFVFGPIHAILTPRHDVTPKLTLNFSLLSTTSSHNCLTHISTPTPMANMNSNGFTEIESVMGLDKMRSTPATQSKPRPMPIYEGFSFFGAENFSSVPSWDSSLVSLQRTSSETMSRPGSMHQDFYPPTTMDNSSWIEEPVEHQFYLNGMGYNTTIGMNSITADEAFPVLDLKLGTLVEEDLMAIVDCSKQHQMPGSFFSMSTSGAFSDMPLDDFSAALSEAPSFGSDYPPPSNGTSMMPTTRFWTVASPRTTAQSRTALVRTRGRGGGASSSPRPSNVRSAPYSVEGPSLKRWSNGTDNTSASRKSAQYDYYPCQDVYNSHQHMYSGHSSPVIGATPLPLNYGNLQAMQQAPFAVPSTLVCQRNSMLLPTQLPSQTAQQRPWQTDVNHFAPPQPLLSHGLFRMLQSNGDAVCRNGHYIDLSDPPELYAALREEQIPPPPEGMNPEDPDMIPCEQELSFEGDLYTPRWLTLNFSLLSTTSSHNCLTHISTPTPMANMNSNGFTEIESVMGLDKMRSTPATQSKPRPMPIYEGFSFFGAENFSSVPSWDSSLVSLQRTSSETMSRPGSMHQDFYPPTTMDNSSWIEEPVEHQFYLNGMGYNTTIGMNSITADEAFPVLDLKLGTLVEEDLMAIVDCSKQHQMPGSFFSMSTSGAFSDMPLDDFSAALSEAPSFGSDYPPPSNGTSMMPTTRFWTVASPRTTAQSRTALVRTRGRGGGASSSPRPSNVRSAPYSVEGPSLKRWSNGTDNTSASRKSAQYDYYPCQDVYNSHQHMYSGHSSPVIGATPLPLNYGNLQAMQQAPFAVPSTLVCQRNSMLLPTQLPSQTAQQRPWQTDVNHFAPPQPLLSHGLFRMLQSNGDAVCRNGHYIDLSDPPELYAALREEQIPPPPEGMNPEDPDMIPCEQELSFEGDLYTPRWVRGHGNKREGWCGICKPGRWLVLKSSAFWYDRSFSHGISAATGSSFQEPQQKRRMNGNPDVWEGLCGSCEQWIALVSSKKKGTTWFRHAYKCHTHLKVKGTFKRRREGGSARGFDQAPRLNTTSATHGNDWKIDRIKPALPENATGFPPCVS</sequence>
<keyword evidence="2" id="KW-0732">Signal</keyword>
<gene>
    <name evidence="4" type="ORF">FOMG_17601</name>
</gene>
<evidence type="ECO:0000259" key="3">
    <source>
        <dbReference type="Pfam" id="PF14616"/>
    </source>
</evidence>
<accession>W9Z2W1</accession>
<evidence type="ECO:0000256" key="1">
    <source>
        <dbReference type="SAM" id="MobiDB-lite"/>
    </source>
</evidence>
<feature type="compositionally biased region" description="Polar residues" evidence="1">
    <location>
        <begin position="745"/>
        <end position="758"/>
    </location>
</feature>
<feature type="chain" id="PRO_5012520006" description="Transcription regulator Rua1 C-terminal domain-containing protein" evidence="2">
    <location>
        <begin position="16"/>
        <end position="1072"/>
    </location>
</feature>
<dbReference type="OrthoDB" id="5595379at2759"/>
<dbReference type="VEuPathDB" id="FungiDB:FOMG_17601"/>
<feature type="signal peptide" evidence="2">
    <location>
        <begin position="1"/>
        <end position="15"/>
    </location>
</feature>
<dbReference type="PANTHER" id="PTHR28125:SF3">
    <property type="entry name" value="TRANSCRIPTION REGULATOR RUA1 C-TERMINAL DOMAIN-CONTAINING PROTEIN"/>
    <property type="match status" value="1"/>
</dbReference>
<evidence type="ECO:0000313" key="4">
    <source>
        <dbReference type="EMBL" id="EXK25745.1"/>
    </source>
</evidence>
<proteinExistence type="predicted"/>
<reference evidence="4" key="2">
    <citation type="submission" date="2012-05" db="EMBL/GenBank/DDBJ databases">
        <title>Annotation of the Genome Sequence of Fusarium oxysporum f. sp. melonis 26406.</title>
        <authorList>
            <consortium name="The Broad Institute Genomics Platform"/>
            <person name="Ma L.-J."/>
            <person name="Corby-Kistler H."/>
            <person name="Broz K."/>
            <person name="Gale L.R."/>
            <person name="Jonkers W."/>
            <person name="O'Donnell K."/>
            <person name="Ploetz R."/>
            <person name="Steinberg C."/>
            <person name="Schwartz D.C."/>
            <person name="VanEtten H."/>
            <person name="Zhou S."/>
            <person name="Young S.K."/>
            <person name="Zeng Q."/>
            <person name="Gargeya S."/>
            <person name="Fitzgerald M."/>
            <person name="Abouelleil A."/>
            <person name="Alvarado L."/>
            <person name="Chapman S.B."/>
            <person name="Gainer-Dewar J."/>
            <person name="Goldberg J."/>
            <person name="Griggs A."/>
            <person name="Gujja S."/>
            <person name="Hansen M."/>
            <person name="Howarth C."/>
            <person name="Imamovic A."/>
            <person name="Ireland A."/>
            <person name="Larimer J."/>
            <person name="McCowan C."/>
            <person name="Murphy C."/>
            <person name="Pearson M."/>
            <person name="Poon T.W."/>
            <person name="Priest M."/>
            <person name="Roberts A."/>
            <person name="Saif S."/>
            <person name="Shea T."/>
            <person name="Sykes S."/>
            <person name="Wortman J."/>
            <person name="Nusbaum C."/>
            <person name="Birren B."/>
        </authorList>
    </citation>
    <scope>NUCLEOTIDE SEQUENCE</scope>
    <source>
        <strain evidence="4">26406</strain>
    </source>
</reference>
<dbReference type="InterPro" id="IPR028012">
    <property type="entry name" value="Rua1_C"/>
</dbReference>
<name>W9Z2W1_FUSOX</name>
<reference evidence="4" key="1">
    <citation type="submission" date="2012-04" db="EMBL/GenBank/DDBJ databases">
        <title>The Genome Sequence of Fusarium oxysporum melonis.</title>
        <authorList>
            <consortium name="The Broad Institute Genome Sequencing Platform"/>
            <person name="Ma L.-J."/>
            <person name="Gale L.R."/>
            <person name="Schwartz D.C."/>
            <person name="Zhou S."/>
            <person name="Corby-Kistler H."/>
            <person name="Young S.K."/>
            <person name="Zeng Q."/>
            <person name="Gargeya S."/>
            <person name="Fitzgerald M."/>
            <person name="Haas B."/>
            <person name="Abouelleil A."/>
            <person name="Alvarado L."/>
            <person name="Arachchi H.M."/>
            <person name="Berlin A."/>
            <person name="Brown A."/>
            <person name="Chapman S.B."/>
            <person name="Chen Z."/>
            <person name="Dunbar C."/>
            <person name="Freedman E."/>
            <person name="Gearin G."/>
            <person name="Goldberg J."/>
            <person name="Griggs A."/>
            <person name="Gujja S."/>
            <person name="Heiman D."/>
            <person name="Howarth C."/>
            <person name="Larson L."/>
            <person name="Lui A."/>
            <person name="MacDonald P.J.P."/>
            <person name="Montmayeur A."/>
            <person name="Murphy C."/>
            <person name="Neiman D."/>
            <person name="Pearson M."/>
            <person name="Priest M."/>
            <person name="Roberts A."/>
            <person name="Saif S."/>
            <person name="Shea T."/>
            <person name="Shenoy N."/>
            <person name="Sisk P."/>
            <person name="Stolte C."/>
            <person name="Sykes S."/>
            <person name="Wortman J."/>
            <person name="Nusbaum C."/>
            <person name="Birren B."/>
        </authorList>
    </citation>
    <scope>NUCLEOTIDE SEQUENCE</scope>
    <source>
        <strain evidence="4">26406</strain>
    </source>
</reference>
<feature type="region of interest" description="Disordered" evidence="1">
    <location>
        <begin position="256"/>
        <end position="311"/>
    </location>
</feature>
<dbReference type="Proteomes" id="UP000030703">
    <property type="component" value="Unassembled WGS sequence"/>
</dbReference>
<feature type="region of interest" description="Disordered" evidence="1">
    <location>
        <begin position="703"/>
        <end position="758"/>
    </location>
</feature>
<organism evidence="4">
    <name type="scientific">Fusarium oxysporum f. sp. melonis 26406</name>
    <dbReference type="NCBI Taxonomy" id="1089452"/>
    <lineage>
        <taxon>Eukaryota</taxon>
        <taxon>Fungi</taxon>
        <taxon>Dikarya</taxon>
        <taxon>Ascomycota</taxon>
        <taxon>Pezizomycotina</taxon>
        <taxon>Sordariomycetes</taxon>
        <taxon>Hypocreomycetidae</taxon>
        <taxon>Hypocreales</taxon>
        <taxon>Nectriaceae</taxon>
        <taxon>Fusarium</taxon>
        <taxon>Fusarium oxysporum species complex</taxon>
    </lineage>
</organism>
<dbReference type="Pfam" id="PF14616">
    <property type="entry name" value="Rua1_C"/>
    <property type="match status" value="1"/>
</dbReference>
<dbReference type="EMBL" id="JH659383">
    <property type="protein sequence ID" value="EXK25745.1"/>
    <property type="molecule type" value="Genomic_DNA"/>
</dbReference>
<dbReference type="AlphaFoldDB" id="W9Z2W1"/>
<dbReference type="PANTHER" id="PTHR28125">
    <property type="entry name" value="MEIOTIC EXPRESSION UP-REGULATED PROTEIN 26"/>
    <property type="match status" value="1"/>
</dbReference>
<protein>
    <recommendedName>
        <fullName evidence="3">Transcription regulator Rua1 C-terminal domain-containing protein</fullName>
    </recommendedName>
</protein>
<dbReference type="HOGENOM" id="CLU_287430_0_0_1"/>